<evidence type="ECO:0000313" key="6">
    <source>
        <dbReference type="EMBL" id="CAL5221380.1"/>
    </source>
</evidence>
<dbReference type="InterPro" id="IPR003890">
    <property type="entry name" value="MIF4G-like_typ-3"/>
</dbReference>
<dbReference type="Gene3D" id="1.25.40.180">
    <property type="match status" value="4"/>
</dbReference>
<evidence type="ECO:0000256" key="4">
    <source>
        <dbReference type="SAM" id="MobiDB-lite"/>
    </source>
</evidence>
<gene>
    <name evidence="6" type="primary">g3562</name>
    <name evidence="6" type="ORF">VP750_LOCUS3039</name>
</gene>
<dbReference type="InterPro" id="IPR016024">
    <property type="entry name" value="ARM-type_fold"/>
</dbReference>
<dbReference type="Pfam" id="PF02854">
    <property type="entry name" value="MIF4G"/>
    <property type="match status" value="1"/>
</dbReference>
<sequence length="926" mass="102787">MKSAGHQDPEVERQKKLKSLLDSLIWKSRAVVLQGILAVGIASETALIALVDKVFEKALNEPQGTQWTLTIARLCRDINAALPRIEVVGKEGKVEGVVEFRQTLLNKCLSEFEVGAARRAATRVRRQQEEEADTVCQRAVCNMQLIGHLYLTNMLEDNIMHDCITELLTETASPKAEEVECLCKLVRIVGRELHIVYHKEEGTELLDAYLWHLLKMKEAKSDPLHHSMVQETINIWEKSRAKLALRSKNLVRDYLIYKDPKLMFLHLKELSTACTDVCVDMAEVVEVFFYGTFAFNVFDRDGLVEMLLVIARNQDQTHLRAEHLEAGLKFVINSLDETYIDAPFASKLVGKAIGALVAQGVLDLKRMAEHVLTAEPEEDSDNDDDDKNEDGDTALVGSGEALKAVTALLKRLLADKGASATKEAWAATGLSLLDFAPKNERNDLGKLQEILNENGLQSVCPMEGIQSYLPAALAEGKSAADIGKWTREHAGTIADVPQFAKFLAMQLFPRDARPISCAENVYKHQKSPKGLLRRMLADLHQLRIVSRQALETWWHSTSDAEAVRDVSSYLHELKQSDIAVASPELNSANRHIAVVDEEILAAIARAQDYSRMIAKHREAFFKAVINSLEDVDAPFALKLVGKLIGDLIAQGMLDLKQMAEHVLKAESEEDTVLVDSGKALEVVTALLKRLLADKGPSTAKEAWAATGLSLLDFAPKYERDKQGKLQEILNKHGLQSLYPMEGIKNILLAALKEGMSAADIGGWIREHAGDAADAPEFAEFLATQLINHMLGDCYDSSKPIFNADSEFVSLLLTFVANKIEQEVACVRGAHNIFIYYARTQGLLRRMLMDLLQLRIVSKQALETWRYSTDDTEAIKDVSSWLEELKQGHGKAKEDPKAEQDSDTGHVKSEDASDTGASSRSHDSSNS</sequence>
<comment type="similarity">
    <text evidence="1">Belongs to the eukaryotic initiation factor 4G family.</text>
</comment>
<protein>
    <submittedName>
        <fullName evidence="6">G3562 protein</fullName>
    </submittedName>
</protein>
<feature type="compositionally biased region" description="Basic and acidic residues" evidence="4">
    <location>
        <begin position="885"/>
        <end position="910"/>
    </location>
</feature>
<comment type="caution">
    <text evidence="6">The sequence shown here is derived from an EMBL/GenBank/DDBJ whole genome shotgun (WGS) entry which is preliminary data.</text>
</comment>
<feature type="compositionally biased region" description="Acidic residues" evidence="4">
    <location>
        <begin position="375"/>
        <end position="392"/>
    </location>
</feature>
<evidence type="ECO:0000259" key="5">
    <source>
        <dbReference type="SMART" id="SM00543"/>
    </source>
</evidence>
<evidence type="ECO:0000256" key="2">
    <source>
        <dbReference type="ARBA" id="ARBA00022540"/>
    </source>
</evidence>
<dbReference type="EMBL" id="CAXHTA020000005">
    <property type="protein sequence ID" value="CAL5221380.1"/>
    <property type="molecule type" value="Genomic_DNA"/>
</dbReference>
<dbReference type="SMART" id="SM00543">
    <property type="entry name" value="MIF4G"/>
    <property type="match status" value="1"/>
</dbReference>
<feature type="region of interest" description="Disordered" evidence="4">
    <location>
        <begin position="885"/>
        <end position="926"/>
    </location>
</feature>
<evidence type="ECO:0000256" key="3">
    <source>
        <dbReference type="ARBA" id="ARBA00022917"/>
    </source>
</evidence>
<proteinExistence type="inferred from homology"/>
<name>A0ABP1FN37_9CHLO</name>
<keyword evidence="2" id="KW-0396">Initiation factor</keyword>
<keyword evidence="7" id="KW-1185">Reference proteome</keyword>
<feature type="domain" description="MIF4G" evidence="5">
    <location>
        <begin position="14"/>
        <end position="239"/>
    </location>
</feature>
<dbReference type="Proteomes" id="UP001497392">
    <property type="component" value="Unassembled WGS sequence"/>
</dbReference>
<dbReference type="PANTHER" id="PTHR23253:SF9">
    <property type="entry name" value="EUKARYOTIC TRANSLATION INITIATION FACTOR 4 GAMMA 2"/>
    <property type="match status" value="1"/>
</dbReference>
<evidence type="ECO:0000256" key="1">
    <source>
        <dbReference type="ARBA" id="ARBA00005775"/>
    </source>
</evidence>
<accession>A0ABP1FN37</accession>
<dbReference type="SUPFAM" id="SSF48371">
    <property type="entry name" value="ARM repeat"/>
    <property type="match status" value="3"/>
</dbReference>
<keyword evidence="3" id="KW-0648">Protein biosynthesis</keyword>
<organism evidence="6 7">
    <name type="scientific">Coccomyxa viridis</name>
    <dbReference type="NCBI Taxonomy" id="1274662"/>
    <lineage>
        <taxon>Eukaryota</taxon>
        <taxon>Viridiplantae</taxon>
        <taxon>Chlorophyta</taxon>
        <taxon>core chlorophytes</taxon>
        <taxon>Trebouxiophyceae</taxon>
        <taxon>Trebouxiophyceae incertae sedis</taxon>
        <taxon>Coccomyxaceae</taxon>
        <taxon>Coccomyxa</taxon>
    </lineage>
</organism>
<dbReference type="PANTHER" id="PTHR23253">
    <property type="entry name" value="EUKARYOTIC TRANSLATION INITIATION FACTOR 4 GAMMA"/>
    <property type="match status" value="1"/>
</dbReference>
<feature type="region of interest" description="Disordered" evidence="4">
    <location>
        <begin position="373"/>
        <end position="395"/>
    </location>
</feature>
<reference evidence="6 7" key="1">
    <citation type="submission" date="2024-06" db="EMBL/GenBank/DDBJ databases">
        <authorList>
            <person name="Kraege A."/>
            <person name="Thomma B."/>
        </authorList>
    </citation>
    <scope>NUCLEOTIDE SEQUENCE [LARGE SCALE GENOMIC DNA]</scope>
</reference>
<evidence type="ECO:0000313" key="7">
    <source>
        <dbReference type="Proteomes" id="UP001497392"/>
    </source>
</evidence>